<evidence type="ECO:0000256" key="4">
    <source>
        <dbReference type="ARBA" id="ARBA00022272"/>
    </source>
</evidence>
<sequence length="205" mass="22651">MKIDVKICGITSREDAFLATSAGATHLGFVIGVPESKRNMNREDATDIVQYIKSEYSGIICVGVFVDKIFEDVVNIVRDCKLDVVQLHGDESTEFCQKLRNFVKVYKAIIIKSKKDLSLIKKYEGVVDRILLDAGHGSGEQIDFDLLEGVEVDILAGGISPDNVLEIVGNVRPKMIDVSGGVELFPGRKSKIFIQKLFTNIINCN</sequence>
<evidence type="ECO:0000256" key="3">
    <source>
        <dbReference type="ARBA" id="ARBA00012572"/>
    </source>
</evidence>
<protein>
    <recommendedName>
        <fullName evidence="4 9">N-(5'-phosphoribosyl)anthranilate isomerase</fullName>
        <shortName evidence="9">PRAI</shortName>
        <ecNumber evidence="3 9">5.3.1.24</ecNumber>
    </recommendedName>
</protein>
<dbReference type="PANTHER" id="PTHR42894">
    <property type="entry name" value="N-(5'-PHOSPHORIBOSYL)ANTHRANILATE ISOMERASE"/>
    <property type="match status" value="1"/>
</dbReference>
<dbReference type="UniPathway" id="UPA00035">
    <property type="reaction ID" value="UER00042"/>
</dbReference>
<name>A0A2M7V6T0_9BACT</name>
<keyword evidence="7 9" id="KW-0057">Aromatic amino acid biosynthesis</keyword>
<dbReference type="InterPro" id="IPR013785">
    <property type="entry name" value="Aldolase_TIM"/>
</dbReference>
<dbReference type="HAMAP" id="MF_00135">
    <property type="entry name" value="PRAI"/>
    <property type="match status" value="1"/>
</dbReference>
<evidence type="ECO:0000256" key="7">
    <source>
        <dbReference type="ARBA" id="ARBA00023141"/>
    </source>
</evidence>
<comment type="catalytic activity">
    <reaction evidence="1 9">
        <text>N-(5-phospho-beta-D-ribosyl)anthranilate = 1-(2-carboxyphenylamino)-1-deoxy-D-ribulose 5-phosphate</text>
        <dbReference type="Rhea" id="RHEA:21540"/>
        <dbReference type="ChEBI" id="CHEBI:18277"/>
        <dbReference type="ChEBI" id="CHEBI:58613"/>
        <dbReference type="EC" id="5.3.1.24"/>
    </reaction>
</comment>
<evidence type="ECO:0000256" key="5">
    <source>
        <dbReference type="ARBA" id="ARBA00022605"/>
    </source>
</evidence>
<dbReference type="InterPro" id="IPR044643">
    <property type="entry name" value="TrpF_fam"/>
</dbReference>
<dbReference type="InterPro" id="IPR011060">
    <property type="entry name" value="RibuloseP-bd_barrel"/>
</dbReference>
<keyword evidence="5 9" id="KW-0028">Amino-acid biosynthesis</keyword>
<comment type="similarity">
    <text evidence="9">Belongs to the TrpF family.</text>
</comment>
<dbReference type="GO" id="GO:0004640">
    <property type="term" value="F:phosphoribosylanthranilate isomerase activity"/>
    <property type="evidence" value="ECO:0007669"/>
    <property type="project" value="UniProtKB-UniRule"/>
</dbReference>
<gene>
    <name evidence="9" type="primary">trpF</name>
    <name evidence="11" type="ORF">COX81_03665</name>
</gene>
<evidence type="ECO:0000256" key="6">
    <source>
        <dbReference type="ARBA" id="ARBA00022822"/>
    </source>
</evidence>
<comment type="pathway">
    <text evidence="2 9">Amino-acid biosynthesis; L-tryptophan biosynthesis; L-tryptophan from chorismate: step 3/5.</text>
</comment>
<dbReference type="CDD" id="cd00405">
    <property type="entry name" value="PRAI"/>
    <property type="match status" value="1"/>
</dbReference>
<evidence type="ECO:0000256" key="2">
    <source>
        <dbReference type="ARBA" id="ARBA00004664"/>
    </source>
</evidence>
<evidence type="ECO:0000259" key="10">
    <source>
        <dbReference type="Pfam" id="PF00697"/>
    </source>
</evidence>
<dbReference type="GO" id="GO:0000162">
    <property type="term" value="P:L-tryptophan biosynthetic process"/>
    <property type="evidence" value="ECO:0007669"/>
    <property type="project" value="UniProtKB-UniRule"/>
</dbReference>
<evidence type="ECO:0000256" key="8">
    <source>
        <dbReference type="ARBA" id="ARBA00023235"/>
    </source>
</evidence>
<feature type="domain" description="N-(5'phosphoribosyl) anthranilate isomerase (PRAI)" evidence="10">
    <location>
        <begin position="5"/>
        <end position="199"/>
    </location>
</feature>
<dbReference type="AlphaFoldDB" id="A0A2M7V6T0"/>
<evidence type="ECO:0000256" key="1">
    <source>
        <dbReference type="ARBA" id="ARBA00001164"/>
    </source>
</evidence>
<dbReference type="EC" id="5.3.1.24" evidence="3 9"/>
<dbReference type="Pfam" id="PF00697">
    <property type="entry name" value="PRAI"/>
    <property type="match status" value="1"/>
</dbReference>
<reference evidence="12" key="1">
    <citation type="submission" date="2017-09" db="EMBL/GenBank/DDBJ databases">
        <title>Depth-based differentiation of microbial function through sediment-hosted aquifers and enrichment of novel symbionts in the deep terrestrial subsurface.</title>
        <authorList>
            <person name="Probst A.J."/>
            <person name="Ladd B."/>
            <person name="Jarett J.K."/>
            <person name="Geller-Mcgrath D.E."/>
            <person name="Sieber C.M.K."/>
            <person name="Emerson J.B."/>
            <person name="Anantharaman K."/>
            <person name="Thomas B.C."/>
            <person name="Malmstrom R."/>
            <person name="Stieglmeier M."/>
            <person name="Klingl A."/>
            <person name="Woyke T."/>
            <person name="Ryan C.M."/>
            <person name="Banfield J.F."/>
        </authorList>
    </citation>
    <scope>NUCLEOTIDE SEQUENCE [LARGE SCALE GENOMIC DNA]</scope>
</reference>
<dbReference type="InterPro" id="IPR001240">
    <property type="entry name" value="PRAI_dom"/>
</dbReference>
<dbReference type="PANTHER" id="PTHR42894:SF1">
    <property type="entry name" value="N-(5'-PHOSPHORIBOSYL)ANTHRANILATE ISOMERASE"/>
    <property type="match status" value="1"/>
</dbReference>
<proteinExistence type="inferred from homology"/>
<evidence type="ECO:0000313" key="11">
    <source>
        <dbReference type="EMBL" id="PIZ94381.1"/>
    </source>
</evidence>
<organism evidence="11 12">
    <name type="scientific">Candidatus Magasanikbacteria bacterium CG_4_10_14_0_2_um_filter_37_12</name>
    <dbReference type="NCBI Taxonomy" id="1974637"/>
    <lineage>
        <taxon>Bacteria</taxon>
        <taxon>Candidatus Magasanikiibacteriota</taxon>
    </lineage>
</organism>
<dbReference type="SUPFAM" id="SSF51366">
    <property type="entry name" value="Ribulose-phoshate binding barrel"/>
    <property type="match status" value="1"/>
</dbReference>
<comment type="caution">
    <text evidence="11">The sequence shown here is derived from an EMBL/GenBank/DDBJ whole genome shotgun (WGS) entry which is preliminary data.</text>
</comment>
<keyword evidence="8 9" id="KW-0413">Isomerase</keyword>
<keyword evidence="6 9" id="KW-0822">Tryptophan biosynthesis</keyword>
<accession>A0A2M7V6T0</accession>
<dbReference type="Proteomes" id="UP000228568">
    <property type="component" value="Unassembled WGS sequence"/>
</dbReference>
<dbReference type="EMBL" id="PFPK01000045">
    <property type="protein sequence ID" value="PIZ94381.1"/>
    <property type="molecule type" value="Genomic_DNA"/>
</dbReference>
<dbReference type="Gene3D" id="3.20.20.70">
    <property type="entry name" value="Aldolase class I"/>
    <property type="match status" value="1"/>
</dbReference>
<evidence type="ECO:0000256" key="9">
    <source>
        <dbReference type="HAMAP-Rule" id="MF_00135"/>
    </source>
</evidence>
<evidence type="ECO:0000313" key="12">
    <source>
        <dbReference type="Proteomes" id="UP000228568"/>
    </source>
</evidence>